<keyword evidence="4" id="KW-1185">Reference proteome</keyword>
<evidence type="ECO:0000313" key="3">
    <source>
        <dbReference type="EMBL" id="AVX03639.1"/>
    </source>
</evidence>
<dbReference type="GO" id="GO:0003723">
    <property type="term" value="F:RNA binding"/>
    <property type="evidence" value="ECO:0007669"/>
    <property type="project" value="InterPro"/>
</dbReference>
<dbReference type="Gene3D" id="3.40.50.2300">
    <property type="match status" value="1"/>
</dbReference>
<dbReference type="InterPro" id="IPR008327">
    <property type="entry name" value="Sig_transdc_resp-reg_antiterm"/>
</dbReference>
<reference evidence="3 4" key="1">
    <citation type="submission" date="2017-05" db="EMBL/GenBank/DDBJ databases">
        <title>Genome Analysis of Maritalea myrionectae HL2708#5.</title>
        <authorList>
            <consortium name="Cotde Inc.-PKNU"/>
            <person name="Jang D."/>
            <person name="Oh H.-M."/>
        </authorList>
    </citation>
    <scope>NUCLEOTIDE SEQUENCE [LARGE SCALE GENOMIC DNA]</scope>
    <source>
        <strain evidence="3 4">HL2708#5</strain>
    </source>
</reference>
<dbReference type="KEGG" id="mmyr:MXMO3_01108"/>
<dbReference type="EMBL" id="CP021330">
    <property type="protein sequence ID" value="AVX03639.1"/>
    <property type="molecule type" value="Genomic_DNA"/>
</dbReference>
<proteinExistence type="predicted"/>
<dbReference type="InterPro" id="IPR049021">
    <property type="entry name" value="AmiR_N"/>
</dbReference>
<dbReference type="Pfam" id="PF03861">
    <property type="entry name" value="ANTAR"/>
    <property type="match status" value="1"/>
</dbReference>
<dbReference type="PROSITE" id="PS50921">
    <property type="entry name" value="ANTAR"/>
    <property type="match status" value="1"/>
</dbReference>
<dbReference type="SUPFAM" id="SSF52172">
    <property type="entry name" value="CheY-like"/>
    <property type="match status" value="1"/>
</dbReference>
<organism evidence="3 4">
    <name type="scientific">Maritalea myrionectae</name>
    <dbReference type="NCBI Taxonomy" id="454601"/>
    <lineage>
        <taxon>Bacteria</taxon>
        <taxon>Pseudomonadati</taxon>
        <taxon>Pseudomonadota</taxon>
        <taxon>Alphaproteobacteria</taxon>
        <taxon>Hyphomicrobiales</taxon>
        <taxon>Devosiaceae</taxon>
        <taxon>Maritalea</taxon>
    </lineage>
</organism>
<dbReference type="InterPro" id="IPR036388">
    <property type="entry name" value="WH-like_DNA-bd_sf"/>
</dbReference>
<dbReference type="Proteomes" id="UP000258927">
    <property type="component" value="Chromosome"/>
</dbReference>
<accession>A0A2R4MCN1</accession>
<feature type="region of interest" description="Disordered" evidence="1">
    <location>
        <begin position="183"/>
        <end position="206"/>
    </location>
</feature>
<dbReference type="PIRSF" id="PIRSF036382">
    <property type="entry name" value="RR_antiterm"/>
    <property type="match status" value="1"/>
</dbReference>
<feature type="domain" description="ANTAR" evidence="2">
    <location>
        <begin position="124"/>
        <end position="185"/>
    </location>
</feature>
<evidence type="ECO:0000256" key="1">
    <source>
        <dbReference type="SAM" id="MobiDB-lite"/>
    </source>
</evidence>
<dbReference type="RefSeq" id="WP_117395214.1">
    <property type="nucleotide sequence ID" value="NZ_CP021330.1"/>
</dbReference>
<dbReference type="InterPro" id="IPR005561">
    <property type="entry name" value="ANTAR"/>
</dbReference>
<sequence>MTNFNTPNFRGWRAVIVHRHSENMERLVRQLARLGIEAELVWPSLEGVESADIVFFDGDNAYDGVFPWPEGHAPVPMIALMGSEAPGRLEWALRQGVSAHLLKPIGSGGVFSTLVFAVANFNQQRELAAEITEMKSKARLRPKVVRTVISVMQQHGLDEDAAYKLIRDEAMKRRQSVEALCESGFFDPGNGHHSPPKPNKRNTGSR</sequence>
<dbReference type="InterPro" id="IPR011006">
    <property type="entry name" value="CheY-like_superfamily"/>
</dbReference>
<dbReference type="AlphaFoldDB" id="A0A2R4MCN1"/>
<evidence type="ECO:0000313" key="4">
    <source>
        <dbReference type="Proteomes" id="UP000258927"/>
    </source>
</evidence>
<name>A0A2R4MCN1_9HYPH</name>
<evidence type="ECO:0000259" key="2">
    <source>
        <dbReference type="PROSITE" id="PS50921"/>
    </source>
</evidence>
<protein>
    <recommendedName>
        <fullName evidence="2">ANTAR domain-containing protein</fullName>
    </recommendedName>
</protein>
<dbReference type="STRING" id="1122213.GCA_000423365_01688"/>
<dbReference type="Pfam" id="PF21332">
    <property type="entry name" value="AmiR_N"/>
    <property type="match status" value="1"/>
</dbReference>
<dbReference type="Gene3D" id="1.10.10.10">
    <property type="entry name" value="Winged helix-like DNA-binding domain superfamily/Winged helix DNA-binding domain"/>
    <property type="match status" value="1"/>
</dbReference>
<gene>
    <name evidence="3" type="ORF">MXMO3_01108</name>
</gene>